<keyword evidence="3" id="KW-1185">Reference proteome</keyword>
<dbReference type="EMBL" id="CADEAL010002068">
    <property type="protein sequence ID" value="CAB1437763.1"/>
    <property type="molecule type" value="Genomic_DNA"/>
</dbReference>
<proteinExistence type="predicted"/>
<evidence type="ECO:0000313" key="3">
    <source>
        <dbReference type="Proteomes" id="UP001153269"/>
    </source>
</evidence>
<feature type="region of interest" description="Disordered" evidence="1">
    <location>
        <begin position="1"/>
        <end position="23"/>
    </location>
</feature>
<evidence type="ECO:0000256" key="1">
    <source>
        <dbReference type="SAM" id="MobiDB-lite"/>
    </source>
</evidence>
<organism evidence="2 3">
    <name type="scientific">Pleuronectes platessa</name>
    <name type="common">European plaice</name>
    <dbReference type="NCBI Taxonomy" id="8262"/>
    <lineage>
        <taxon>Eukaryota</taxon>
        <taxon>Metazoa</taxon>
        <taxon>Chordata</taxon>
        <taxon>Craniata</taxon>
        <taxon>Vertebrata</taxon>
        <taxon>Euteleostomi</taxon>
        <taxon>Actinopterygii</taxon>
        <taxon>Neopterygii</taxon>
        <taxon>Teleostei</taxon>
        <taxon>Neoteleostei</taxon>
        <taxon>Acanthomorphata</taxon>
        <taxon>Carangaria</taxon>
        <taxon>Pleuronectiformes</taxon>
        <taxon>Pleuronectoidei</taxon>
        <taxon>Pleuronectidae</taxon>
        <taxon>Pleuronectes</taxon>
    </lineage>
</organism>
<dbReference type="Proteomes" id="UP001153269">
    <property type="component" value="Unassembled WGS sequence"/>
</dbReference>
<evidence type="ECO:0000313" key="2">
    <source>
        <dbReference type="EMBL" id="CAB1437763.1"/>
    </source>
</evidence>
<name>A0A9N7UVZ4_PLEPL</name>
<reference evidence="2" key="1">
    <citation type="submission" date="2020-03" db="EMBL/GenBank/DDBJ databases">
        <authorList>
            <person name="Weist P."/>
        </authorList>
    </citation>
    <scope>NUCLEOTIDE SEQUENCE</scope>
</reference>
<accession>A0A9N7UVZ4</accession>
<sequence>MTEASGGGGGSSEDEQTSPGTSRTGLSLFASLIYFILFTPPLQHFTPLTLYCPPPTTTTTPPPAPPPPPECNQLQENTGVRLTTSRQGNRMGSGVHLQQISGCLSSIM</sequence>
<dbReference type="AlphaFoldDB" id="A0A9N7UVZ4"/>
<gene>
    <name evidence="2" type="ORF">PLEPLA_LOCUS25778</name>
</gene>
<protein>
    <submittedName>
        <fullName evidence="2">Uncharacterized protein</fullName>
    </submittedName>
</protein>
<comment type="caution">
    <text evidence="2">The sequence shown here is derived from an EMBL/GenBank/DDBJ whole genome shotgun (WGS) entry which is preliminary data.</text>
</comment>
<feature type="compositionally biased region" description="Gly residues" evidence="1">
    <location>
        <begin position="1"/>
        <end position="11"/>
    </location>
</feature>